<dbReference type="AlphaFoldDB" id="A0A840RI56"/>
<sequence length="162" mass="18133">MLTHRNASKPAWMVFGVVLIAAAAWGWPLIDSPRFENHFFGLFWYSMLLLGALFWAFPAEQRVHGGVLERRICLLGLIPVRTRHIPLSAFTRVVLDQEPNVIGPDSVWVCLADNGDARFVFSHYRATRRGVNKAVQEARHLAARAGLPFVAETPETPDSADV</sequence>
<dbReference type="EMBL" id="JACHHN010000005">
    <property type="protein sequence ID" value="MBB5191871.1"/>
    <property type="molecule type" value="Genomic_DNA"/>
</dbReference>
<evidence type="ECO:0000313" key="2">
    <source>
        <dbReference type="EMBL" id="MBB5191871.1"/>
    </source>
</evidence>
<gene>
    <name evidence="2" type="ORF">HNQ50_002608</name>
</gene>
<evidence type="ECO:0000256" key="1">
    <source>
        <dbReference type="SAM" id="Phobius"/>
    </source>
</evidence>
<dbReference type="RefSeq" id="WP_184101349.1">
    <property type="nucleotide sequence ID" value="NZ_JACHHN010000005.1"/>
</dbReference>
<keyword evidence="3" id="KW-1185">Reference proteome</keyword>
<reference evidence="2 3" key="1">
    <citation type="submission" date="2020-08" db="EMBL/GenBank/DDBJ databases">
        <title>Genomic Encyclopedia of Type Strains, Phase IV (KMG-IV): sequencing the most valuable type-strain genomes for metagenomic binning, comparative biology and taxonomic classification.</title>
        <authorList>
            <person name="Goeker M."/>
        </authorList>
    </citation>
    <scope>NUCLEOTIDE SEQUENCE [LARGE SCALE GENOMIC DNA]</scope>
    <source>
        <strain evidence="2 3">DSM 18233</strain>
    </source>
</reference>
<organism evidence="2 3">
    <name type="scientific">Silvimonas terrae</name>
    <dbReference type="NCBI Taxonomy" id="300266"/>
    <lineage>
        <taxon>Bacteria</taxon>
        <taxon>Pseudomonadati</taxon>
        <taxon>Pseudomonadota</taxon>
        <taxon>Betaproteobacteria</taxon>
        <taxon>Neisseriales</taxon>
        <taxon>Chitinibacteraceae</taxon>
        <taxon>Silvimonas</taxon>
    </lineage>
</organism>
<name>A0A840RI56_9NEIS</name>
<feature type="transmembrane region" description="Helical" evidence="1">
    <location>
        <begin position="42"/>
        <end position="59"/>
    </location>
</feature>
<feature type="transmembrane region" description="Helical" evidence="1">
    <location>
        <begin position="12"/>
        <end position="30"/>
    </location>
</feature>
<accession>A0A840RI56</accession>
<protein>
    <recommendedName>
        <fullName evidence="4">PH (Pleckstrin Homology) domain-containing protein</fullName>
    </recommendedName>
</protein>
<keyword evidence="1" id="KW-0472">Membrane</keyword>
<dbReference type="Proteomes" id="UP000543030">
    <property type="component" value="Unassembled WGS sequence"/>
</dbReference>
<evidence type="ECO:0008006" key="4">
    <source>
        <dbReference type="Google" id="ProtNLM"/>
    </source>
</evidence>
<proteinExistence type="predicted"/>
<evidence type="ECO:0000313" key="3">
    <source>
        <dbReference type="Proteomes" id="UP000543030"/>
    </source>
</evidence>
<keyword evidence="1" id="KW-1133">Transmembrane helix</keyword>
<comment type="caution">
    <text evidence="2">The sequence shown here is derived from an EMBL/GenBank/DDBJ whole genome shotgun (WGS) entry which is preliminary data.</text>
</comment>
<keyword evidence="1" id="KW-0812">Transmembrane</keyword>